<dbReference type="GO" id="GO:0003677">
    <property type="term" value="F:DNA binding"/>
    <property type="evidence" value="ECO:0007669"/>
    <property type="project" value="UniProtKB-KW"/>
</dbReference>
<evidence type="ECO:0000256" key="1">
    <source>
        <dbReference type="ARBA" id="ARBA00023125"/>
    </source>
</evidence>
<proteinExistence type="predicted"/>
<evidence type="ECO:0000313" key="3">
    <source>
        <dbReference type="EMBL" id="GII06065.1"/>
    </source>
</evidence>
<evidence type="ECO:0000259" key="2">
    <source>
        <dbReference type="Pfam" id="PF23359"/>
    </source>
</evidence>
<sequence length="264" mass="28831">MPQPGFTPLRITRRLLGRSLSLAVREWARANGYPVSHRGRVADEIVEAFFAANPDVCEQAGTIELVRATTRTPGPSPEDFAWQKDGPLGPIYTVVFARGIDEDEVLRRLGAAAEDIRTVLDEDHSYPEGSQIITVARIGNWTVAVEEDGWRGADSGRLARLSDEGGEAVAVMRHDYAARHHLAHAADGTLITDIDPTFPYHRQGSDPDRLNDHLRNLGIDPDATDQIDNPIEAALAIAARVTGVVLTQRHLRRPLLGAAIPSAH</sequence>
<dbReference type="Pfam" id="PF20062">
    <property type="entry name" value="DUF6461"/>
    <property type="match status" value="1"/>
</dbReference>
<accession>A0A8J3T6Z9</accession>
<dbReference type="InterPro" id="IPR045592">
    <property type="entry name" value="DUF6461"/>
</dbReference>
<dbReference type="AlphaFoldDB" id="A0A8J3T6Z9"/>
<dbReference type="EMBL" id="BOOK01000093">
    <property type="protein sequence ID" value="GII06065.1"/>
    <property type="molecule type" value="Genomic_DNA"/>
</dbReference>
<organism evidence="3 4">
    <name type="scientific">Planobispora takensis</name>
    <dbReference type="NCBI Taxonomy" id="1367882"/>
    <lineage>
        <taxon>Bacteria</taxon>
        <taxon>Bacillati</taxon>
        <taxon>Actinomycetota</taxon>
        <taxon>Actinomycetes</taxon>
        <taxon>Streptosporangiales</taxon>
        <taxon>Streptosporangiaceae</taxon>
        <taxon>Planobispora</taxon>
    </lineage>
</organism>
<name>A0A8J3T6Z9_9ACTN</name>
<keyword evidence="1" id="KW-0238">DNA-binding</keyword>
<dbReference type="Proteomes" id="UP000634476">
    <property type="component" value="Unassembled WGS sequence"/>
</dbReference>
<dbReference type="InterPro" id="IPR055370">
    <property type="entry name" value="Lsr2_DNA-bd"/>
</dbReference>
<keyword evidence="4" id="KW-1185">Reference proteome</keyword>
<feature type="domain" description="Lsr2 DNA-binding" evidence="2">
    <location>
        <begin position="21"/>
        <end position="52"/>
    </location>
</feature>
<gene>
    <name evidence="3" type="ORF">Pta02_80730</name>
</gene>
<protein>
    <recommendedName>
        <fullName evidence="2">Lsr2 DNA-binding domain-containing protein</fullName>
    </recommendedName>
</protein>
<dbReference type="InterPro" id="IPR036625">
    <property type="entry name" value="E3-bd_dom_sf"/>
</dbReference>
<dbReference type="Gene3D" id="4.10.320.10">
    <property type="entry name" value="E3-binding domain"/>
    <property type="match status" value="1"/>
</dbReference>
<dbReference type="Pfam" id="PF23359">
    <property type="entry name" value="Lsr2_DNA-bd"/>
    <property type="match status" value="1"/>
</dbReference>
<evidence type="ECO:0000313" key="4">
    <source>
        <dbReference type="Proteomes" id="UP000634476"/>
    </source>
</evidence>
<reference evidence="3" key="1">
    <citation type="submission" date="2021-01" db="EMBL/GenBank/DDBJ databases">
        <title>Whole genome shotgun sequence of Planobispora takensis NBRC 109077.</title>
        <authorList>
            <person name="Komaki H."/>
            <person name="Tamura T."/>
        </authorList>
    </citation>
    <scope>NUCLEOTIDE SEQUENCE</scope>
    <source>
        <strain evidence="3">NBRC 109077</strain>
    </source>
</reference>
<dbReference type="GO" id="GO:0016746">
    <property type="term" value="F:acyltransferase activity"/>
    <property type="evidence" value="ECO:0007669"/>
    <property type="project" value="InterPro"/>
</dbReference>
<comment type="caution">
    <text evidence="3">The sequence shown here is derived from an EMBL/GenBank/DDBJ whole genome shotgun (WGS) entry which is preliminary data.</text>
</comment>